<name>A0A3M7SG29_BRAPC</name>
<comment type="caution">
    <text evidence="1">The sequence shown here is derived from an EMBL/GenBank/DDBJ whole genome shotgun (WGS) entry which is preliminary data.</text>
</comment>
<evidence type="ECO:0000313" key="2">
    <source>
        <dbReference type="Proteomes" id="UP000276133"/>
    </source>
</evidence>
<evidence type="ECO:0000313" key="1">
    <source>
        <dbReference type="EMBL" id="RNA34645.1"/>
    </source>
</evidence>
<dbReference type="AlphaFoldDB" id="A0A3M7SG29"/>
<protein>
    <submittedName>
        <fullName evidence="1">Uncharacterized protein</fullName>
    </submittedName>
</protein>
<dbReference type="EMBL" id="REGN01001442">
    <property type="protein sequence ID" value="RNA34645.1"/>
    <property type="molecule type" value="Genomic_DNA"/>
</dbReference>
<sequence length="105" mass="11808">MCLFYHIYVINKIKKLNRRIDTEFTNKLFSLFSSAFLLGSINGRPFLTIGLVMGGSGLCLSSNLSKEPTLVDVVHLETVDEITLSFKQHLTNRTNSLRNSLDKAT</sequence>
<organism evidence="1 2">
    <name type="scientific">Brachionus plicatilis</name>
    <name type="common">Marine rotifer</name>
    <name type="synonym">Brachionus muelleri</name>
    <dbReference type="NCBI Taxonomy" id="10195"/>
    <lineage>
        <taxon>Eukaryota</taxon>
        <taxon>Metazoa</taxon>
        <taxon>Spiralia</taxon>
        <taxon>Gnathifera</taxon>
        <taxon>Rotifera</taxon>
        <taxon>Eurotatoria</taxon>
        <taxon>Monogononta</taxon>
        <taxon>Pseudotrocha</taxon>
        <taxon>Ploima</taxon>
        <taxon>Brachionidae</taxon>
        <taxon>Brachionus</taxon>
    </lineage>
</organism>
<gene>
    <name evidence="1" type="ORF">BpHYR1_046319</name>
</gene>
<reference evidence="1 2" key="1">
    <citation type="journal article" date="2018" name="Sci. Rep.">
        <title>Genomic signatures of local adaptation to the degree of environmental predictability in rotifers.</title>
        <authorList>
            <person name="Franch-Gras L."/>
            <person name="Hahn C."/>
            <person name="Garcia-Roger E.M."/>
            <person name="Carmona M.J."/>
            <person name="Serra M."/>
            <person name="Gomez A."/>
        </authorList>
    </citation>
    <scope>NUCLEOTIDE SEQUENCE [LARGE SCALE GENOMIC DNA]</scope>
    <source>
        <strain evidence="1">HYR1</strain>
    </source>
</reference>
<keyword evidence="2" id="KW-1185">Reference proteome</keyword>
<dbReference type="Proteomes" id="UP000276133">
    <property type="component" value="Unassembled WGS sequence"/>
</dbReference>
<accession>A0A3M7SG29</accession>
<proteinExistence type="predicted"/>